<name>A0ABS8HG32_9XANT</name>
<gene>
    <name evidence="1" type="ORF">LL965_14045</name>
</gene>
<organism evidence="1 2">
    <name type="scientific">Xanthomonas cassavae CFBP 4642</name>
    <dbReference type="NCBI Taxonomy" id="1219375"/>
    <lineage>
        <taxon>Bacteria</taxon>
        <taxon>Pseudomonadati</taxon>
        <taxon>Pseudomonadota</taxon>
        <taxon>Gammaproteobacteria</taxon>
        <taxon>Lysobacterales</taxon>
        <taxon>Lysobacteraceae</taxon>
        <taxon>Xanthomonas</taxon>
    </lineage>
</organism>
<dbReference type="EMBL" id="JAJGQJ010000033">
    <property type="protein sequence ID" value="MCC4621154.1"/>
    <property type="molecule type" value="Genomic_DNA"/>
</dbReference>
<protein>
    <submittedName>
        <fullName evidence="1">Uncharacterized protein</fullName>
    </submittedName>
</protein>
<comment type="caution">
    <text evidence="1">The sequence shown here is derived from an EMBL/GenBank/DDBJ whole genome shotgun (WGS) entry which is preliminary data.</text>
</comment>
<evidence type="ECO:0000313" key="2">
    <source>
        <dbReference type="Proteomes" id="UP001199206"/>
    </source>
</evidence>
<evidence type="ECO:0000313" key="1">
    <source>
        <dbReference type="EMBL" id="MCC4621154.1"/>
    </source>
</evidence>
<sequence>MNDATQPIRVDTKTADGQTITGADCAIRNEKGRVTLESGQTAQVRRSARDLDLACALPGQRGAAGRSISRANMGIWGNILIGGAIVSTHRRCGSDSACRPGDV</sequence>
<proteinExistence type="predicted"/>
<keyword evidence="2" id="KW-1185">Reference proteome</keyword>
<dbReference type="RefSeq" id="WP_228325730.1">
    <property type="nucleotide sequence ID" value="NZ_CAWLZN010000001.1"/>
</dbReference>
<accession>A0ABS8HG32</accession>
<dbReference type="Proteomes" id="UP001199206">
    <property type="component" value="Unassembled WGS sequence"/>
</dbReference>
<reference evidence="1 2" key="1">
    <citation type="submission" date="2021-10" db="EMBL/GenBank/DDBJ databases">
        <title>Genome sequencing of Xanthomonas strains from NCPPB.</title>
        <authorList>
            <person name="Hussein R."/>
            <person name="Harrison J."/>
            <person name="Studholme D.J."/>
            <person name="Vicente J."/>
            <person name="Grant M."/>
        </authorList>
    </citation>
    <scope>NUCLEOTIDE SEQUENCE [LARGE SCALE GENOMIC DNA]</scope>
    <source>
        <strain evidence="1 2">NCPPB 101</strain>
    </source>
</reference>